<keyword evidence="3 6" id="KW-0812">Transmembrane</keyword>
<keyword evidence="5 6" id="KW-0472">Membrane</keyword>
<evidence type="ECO:0000313" key="8">
    <source>
        <dbReference type="Proteomes" id="UP000823894"/>
    </source>
</evidence>
<evidence type="ECO:0000256" key="5">
    <source>
        <dbReference type="ARBA" id="ARBA00023136"/>
    </source>
</evidence>
<dbReference type="EMBL" id="DWWK01000075">
    <property type="protein sequence ID" value="HJC38453.1"/>
    <property type="molecule type" value="Genomic_DNA"/>
</dbReference>
<dbReference type="GO" id="GO:0005886">
    <property type="term" value="C:plasma membrane"/>
    <property type="evidence" value="ECO:0007669"/>
    <property type="project" value="UniProtKB-SubCell"/>
</dbReference>
<keyword evidence="4 6" id="KW-1133">Transmembrane helix</keyword>
<keyword evidence="2" id="KW-1003">Cell membrane</keyword>
<dbReference type="AlphaFoldDB" id="A0A9D2NVZ7"/>
<feature type="transmembrane region" description="Helical" evidence="6">
    <location>
        <begin position="166"/>
        <end position="182"/>
    </location>
</feature>
<evidence type="ECO:0000256" key="2">
    <source>
        <dbReference type="ARBA" id="ARBA00022475"/>
    </source>
</evidence>
<feature type="transmembrane region" description="Helical" evidence="6">
    <location>
        <begin position="88"/>
        <end position="106"/>
    </location>
</feature>
<evidence type="ECO:0000313" key="7">
    <source>
        <dbReference type="EMBL" id="HJC38453.1"/>
    </source>
</evidence>
<dbReference type="Pfam" id="PF02588">
    <property type="entry name" value="YitT_membrane"/>
    <property type="match status" value="1"/>
</dbReference>
<feature type="transmembrane region" description="Helical" evidence="6">
    <location>
        <begin position="21"/>
        <end position="40"/>
    </location>
</feature>
<dbReference type="InterPro" id="IPR003740">
    <property type="entry name" value="YitT"/>
</dbReference>
<reference evidence="7" key="2">
    <citation type="submission" date="2021-04" db="EMBL/GenBank/DDBJ databases">
        <authorList>
            <person name="Gilroy R."/>
        </authorList>
    </citation>
    <scope>NUCLEOTIDE SEQUENCE</scope>
    <source>
        <strain evidence="7">ChiGjej1B1-1692</strain>
    </source>
</reference>
<evidence type="ECO:0000256" key="4">
    <source>
        <dbReference type="ARBA" id="ARBA00022989"/>
    </source>
</evidence>
<dbReference type="InterPro" id="IPR051461">
    <property type="entry name" value="UPF0750_membrane"/>
</dbReference>
<sequence length="222" mass="24503">MFKNLFTRTMDKLLEGLSWKRVLLIILGAAVCSFGIHNIHQRTAITEGGVIGMMLLIDRWTGLPPAFITPVLDLICYALAFRYLGGQFIKISVISTLSVSLFYDFWEMFPPMLPDLSAYPLAAAVLGGLFVGIGVGLIVRQGGSSGGDDALALTISHVTHCRLSRAYLFTDLIVLALSLSYIPLRRILFSLITVTLSSFLIDRIQNMTFDRISRTTQEGLPD</sequence>
<reference evidence="7" key="1">
    <citation type="journal article" date="2021" name="PeerJ">
        <title>Extensive microbial diversity within the chicken gut microbiome revealed by metagenomics and culture.</title>
        <authorList>
            <person name="Gilroy R."/>
            <person name="Ravi A."/>
            <person name="Getino M."/>
            <person name="Pursley I."/>
            <person name="Horton D.L."/>
            <person name="Alikhan N.F."/>
            <person name="Baker D."/>
            <person name="Gharbi K."/>
            <person name="Hall N."/>
            <person name="Watson M."/>
            <person name="Adriaenssens E.M."/>
            <person name="Foster-Nyarko E."/>
            <person name="Jarju S."/>
            <person name="Secka A."/>
            <person name="Antonio M."/>
            <person name="Oren A."/>
            <person name="Chaudhuri R.R."/>
            <person name="La Ragione R."/>
            <person name="Hildebrand F."/>
            <person name="Pallen M.J."/>
        </authorList>
    </citation>
    <scope>NUCLEOTIDE SEQUENCE</scope>
    <source>
        <strain evidence="7">ChiGjej1B1-1692</strain>
    </source>
</reference>
<evidence type="ECO:0000256" key="6">
    <source>
        <dbReference type="SAM" id="Phobius"/>
    </source>
</evidence>
<evidence type="ECO:0000256" key="3">
    <source>
        <dbReference type="ARBA" id="ARBA00022692"/>
    </source>
</evidence>
<name>A0A9D2NVZ7_9FIRM</name>
<feature type="transmembrane region" description="Helical" evidence="6">
    <location>
        <begin position="118"/>
        <end position="139"/>
    </location>
</feature>
<dbReference type="PANTHER" id="PTHR33545:SF10">
    <property type="entry name" value="UPF0750 MEMBRANE PROTEIN YPJC"/>
    <property type="match status" value="1"/>
</dbReference>
<dbReference type="Proteomes" id="UP000823894">
    <property type="component" value="Unassembled WGS sequence"/>
</dbReference>
<dbReference type="PANTHER" id="PTHR33545">
    <property type="entry name" value="UPF0750 MEMBRANE PROTEIN YITT-RELATED"/>
    <property type="match status" value="1"/>
</dbReference>
<feature type="transmembrane region" description="Helical" evidence="6">
    <location>
        <begin position="60"/>
        <end position="81"/>
    </location>
</feature>
<comment type="subcellular location">
    <subcellularLocation>
        <location evidence="1">Cell membrane</location>
        <topology evidence="1">Multi-pass membrane protein</topology>
    </subcellularLocation>
</comment>
<evidence type="ECO:0000256" key="1">
    <source>
        <dbReference type="ARBA" id="ARBA00004651"/>
    </source>
</evidence>
<accession>A0A9D2NVZ7</accession>
<gene>
    <name evidence="7" type="ORF">H9757_05255</name>
</gene>
<comment type="caution">
    <text evidence="7">The sequence shown here is derived from an EMBL/GenBank/DDBJ whole genome shotgun (WGS) entry which is preliminary data.</text>
</comment>
<protein>
    <submittedName>
        <fullName evidence="7">YitT family protein</fullName>
    </submittedName>
</protein>
<proteinExistence type="predicted"/>
<organism evidence="7 8">
    <name type="scientific">Candidatus Mediterraneibacter faecigallinarum</name>
    <dbReference type="NCBI Taxonomy" id="2838669"/>
    <lineage>
        <taxon>Bacteria</taxon>
        <taxon>Bacillati</taxon>
        <taxon>Bacillota</taxon>
        <taxon>Clostridia</taxon>
        <taxon>Lachnospirales</taxon>
        <taxon>Lachnospiraceae</taxon>
        <taxon>Mediterraneibacter</taxon>
    </lineage>
</organism>